<dbReference type="PANTHER" id="PTHR34005:SF1">
    <property type="entry name" value="PROTEIN CBG15054"/>
    <property type="match status" value="1"/>
</dbReference>
<evidence type="ECO:0000313" key="3">
    <source>
        <dbReference type="Proteomes" id="UP000230233"/>
    </source>
</evidence>
<sequence>MTSNWFPRFVSVLPFARITTYSNPTISFVNQFLEMFWNRNTKFHQIILIGIFSILIGSSEPFRKLSPDENQDRLKTCGKFQLQKFPDNRFNKDNQIIFNDTSLFDTSVLDKLVTFTGQLKDGVAFYATATAISPHHVLTSSYVVLDEQKNWRYIPQPAKCTGSADIEVPSEVLKAFTDLPLAGATILSVCNSSNQLVEDFTRKLMLAEIKDGNFKNYFCLKNETTSQEGDVLSSYGRAWDPDYYKLYLRKLQFVRFIYDKIVTEQYEAKDGFASALVKEETGKNILLGIDMGAKGQTIGQGNGIFYNIVDYQDKICKLAGICEVSIITTTTSTTPPTTSTTTQAPTTPSTSSEKPNITISTTSSTNPHPKPSPTSIPSKAPEDSEPQENSNRRLEMDVDEEYEEYLARKKESEKDYEDVDDDIVVSRDFFAKAGKRELSVFVLVLIIVMGVVQ</sequence>
<proteinExistence type="predicted"/>
<keyword evidence="3" id="KW-1185">Reference proteome</keyword>
<dbReference type="Proteomes" id="UP000230233">
    <property type="component" value="Chromosome I"/>
</dbReference>
<dbReference type="InterPro" id="IPR005514">
    <property type="entry name" value="DUF316"/>
</dbReference>
<accession>A0A2G5VN76</accession>
<organism evidence="2 3">
    <name type="scientific">Caenorhabditis nigoni</name>
    <dbReference type="NCBI Taxonomy" id="1611254"/>
    <lineage>
        <taxon>Eukaryota</taxon>
        <taxon>Metazoa</taxon>
        <taxon>Ecdysozoa</taxon>
        <taxon>Nematoda</taxon>
        <taxon>Chromadorea</taxon>
        <taxon>Rhabditida</taxon>
        <taxon>Rhabditina</taxon>
        <taxon>Rhabditomorpha</taxon>
        <taxon>Rhabditoidea</taxon>
        <taxon>Rhabditidae</taxon>
        <taxon>Peloderinae</taxon>
        <taxon>Caenorhabditis</taxon>
    </lineage>
</organism>
<gene>
    <name evidence="2" type="primary">Cnig_chr_I.g3019</name>
    <name evidence="2" type="ORF">B9Z55_003019</name>
</gene>
<evidence type="ECO:0000313" key="2">
    <source>
        <dbReference type="EMBL" id="PIC53222.1"/>
    </source>
</evidence>
<name>A0A2G5VN76_9PELO</name>
<dbReference type="AlphaFoldDB" id="A0A2G5VN76"/>
<comment type="caution">
    <text evidence="2">The sequence shown here is derived from an EMBL/GenBank/DDBJ whole genome shotgun (WGS) entry which is preliminary data.</text>
</comment>
<feature type="compositionally biased region" description="Low complexity" evidence="1">
    <location>
        <begin position="330"/>
        <end position="365"/>
    </location>
</feature>
<dbReference type="PANTHER" id="PTHR34005">
    <property type="entry name" value="PROTEIN CBG15054-RELATED"/>
    <property type="match status" value="1"/>
</dbReference>
<evidence type="ECO:0000256" key="1">
    <source>
        <dbReference type="SAM" id="MobiDB-lite"/>
    </source>
</evidence>
<protein>
    <submittedName>
        <fullName evidence="2">Uncharacterized protein</fullName>
    </submittedName>
</protein>
<dbReference type="OrthoDB" id="5898078at2759"/>
<feature type="region of interest" description="Disordered" evidence="1">
    <location>
        <begin position="330"/>
        <end position="418"/>
    </location>
</feature>
<dbReference type="EMBL" id="PDUG01000001">
    <property type="protein sequence ID" value="PIC53222.1"/>
    <property type="molecule type" value="Genomic_DNA"/>
</dbReference>
<reference evidence="3" key="1">
    <citation type="submission" date="2017-10" db="EMBL/GenBank/DDBJ databases">
        <title>Rapid genome shrinkage in a self-fertile nematode reveals novel sperm competition proteins.</title>
        <authorList>
            <person name="Yin D."/>
            <person name="Schwarz E.M."/>
            <person name="Thomas C.G."/>
            <person name="Felde R.L."/>
            <person name="Korf I.F."/>
            <person name="Cutter A.D."/>
            <person name="Schartner C.M."/>
            <person name="Ralston E.J."/>
            <person name="Meyer B.J."/>
            <person name="Haag E.S."/>
        </authorList>
    </citation>
    <scope>NUCLEOTIDE SEQUENCE [LARGE SCALE GENOMIC DNA]</scope>
    <source>
        <strain evidence="3">JU1422</strain>
    </source>
</reference>
<dbReference type="Pfam" id="PF03761">
    <property type="entry name" value="DUF316"/>
    <property type="match status" value="1"/>
</dbReference>